<dbReference type="SUPFAM" id="SSF53850">
    <property type="entry name" value="Periplasmic binding protein-like II"/>
    <property type="match status" value="1"/>
</dbReference>
<keyword evidence="2" id="KW-0805">Transcription regulation</keyword>
<protein>
    <submittedName>
        <fullName evidence="6">LysR family transcriptional regulator</fullName>
    </submittedName>
</protein>
<dbReference type="Gene3D" id="1.10.10.10">
    <property type="entry name" value="Winged helix-like DNA-binding domain superfamily/Winged helix DNA-binding domain"/>
    <property type="match status" value="1"/>
</dbReference>
<evidence type="ECO:0000259" key="5">
    <source>
        <dbReference type="PROSITE" id="PS50931"/>
    </source>
</evidence>
<sequence length="307" mass="32270">MAIMIADAYMSAMLPTLRQLQYLKLLAEHASFSRAAEAAHVSQPALSAGVQELEKILGAPVVERTRGNIQLTAVGAEAVRRGEDVLARTEDLVEAARNAGKPLSGRFRLGVIPTVAPFLLPAKLPGVKAAWPALRLFIREDLTPRLIAGLKAGQLDAAVIALPYSAPGIDHARIGDDEILAAAPVGHPLAGTGPIPAGSLKAEDLILLEDGHCLRDHALAAFGIEPPRGEDVFAATSLHTLVQMVSAGLGVSFLPEMAVRAGLADLPGVVVRPITAKAPRREIVVAWRTGSSRAAEARLLADALRLD</sequence>
<dbReference type="EMBL" id="BSOY01000050">
    <property type="protein sequence ID" value="GLS02081.1"/>
    <property type="molecule type" value="Genomic_DNA"/>
</dbReference>
<reference evidence="7" key="1">
    <citation type="journal article" date="2019" name="Int. J. Syst. Evol. Microbiol.">
        <title>The Global Catalogue of Microorganisms (GCM) 10K type strain sequencing project: providing services to taxonomists for standard genome sequencing and annotation.</title>
        <authorList>
            <consortium name="The Broad Institute Genomics Platform"/>
            <consortium name="The Broad Institute Genome Sequencing Center for Infectious Disease"/>
            <person name="Wu L."/>
            <person name="Ma J."/>
        </authorList>
    </citation>
    <scope>NUCLEOTIDE SEQUENCE [LARGE SCALE GENOMIC DNA]</scope>
    <source>
        <strain evidence="7">NBRC 110107</strain>
    </source>
</reference>
<evidence type="ECO:0000313" key="6">
    <source>
        <dbReference type="EMBL" id="GLS02081.1"/>
    </source>
</evidence>
<dbReference type="Pfam" id="PF03466">
    <property type="entry name" value="LysR_substrate"/>
    <property type="match status" value="1"/>
</dbReference>
<proteinExistence type="inferred from homology"/>
<evidence type="ECO:0000256" key="4">
    <source>
        <dbReference type="ARBA" id="ARBA00023163"/>
    </source>
</evidence>
<dbReference type="PRINTS" id="PR00039">
    <property type="entry name" value="HTHLYSR"/>
</dbReference>
<evidence type="ECO:0000256" key="2">
    <source>
        <dbReference type="ARBA" id="ARBA00023015"/>
    </source>
</evidence>
<gene>
    <name evidence="6" type="ORF">GCM10007859_21010</name>
</gene>
<dbReference type="InterPro" id="IPR000847">
    <property type="entry name" value="LysR_HTH_N"/>
</dbReference>
<dbReference type="InterPro" id="IPR036388">
    <property type="entry name" value="WH-like_DNA-bd_sf"/>
</dbReference>
<feature type="domain" description="HTH lysR-type" evidence="5">
    <location>
        <begin position="15"/>
        <end position="72"/>
    </location>
</feature>
<dbReference type="PANTHER" id="PTHR30346:SF10">
    <property type="entry name" value="TRANSCRIPTIONAL REGULATOR OF OXIDATIVE STRESS OXYR"/>
    <property type="match status" value="1"/>
</dbReference>
<dbReference type="PANTHER" id="PTHR30346">
    <property type="entry name" value="TRANSCRIPTIONAL DUAL REGULATOR HCAR-RELATED"/>
    <property type="match status" value="1"/>
</dbReference>
<dbReference type="InterPro" id="IPR036390">
    <property type="entry name" value="WH_DNA-bd_sf"/>
</dbReference>
<keyword evidence="7" id="KW-1185">Reference proteome</keyword>
<comment type="similarity">
    <text evidence="1">Belongs to the LysR transcriptional regulatory family.</text>
</comment>
<accession>A0ABQ6BNM7</accession>
<name>A0ABQ6BNM7_9CAUL</name>
<dbReference type="SUPFAM" id="SSF46785">
    <property type="entry name" value="Winged helix' DNA-binding domain"/>
    <property type="match status" value="1"/>
</dbReference>
<organism evidence="6 7">
    <name type="scientific">Brevundimonas denitrificans</name>
    <dbReference type="NCBI Taxonomy" id="1443434"/>
    <lineage>
        <taxon>Bacteria</taxon>
        <taxon>Pseudomonadati</taxon>
        <taxon>Pseudomonadota</taxon>
        <taxon>Alphaproteobacteria</taxon>
        <taxon>Caulobacterales</taxon>
        <taxon>Caulobacteraceae</taxon>
        <taxon>Brevundimonas</taxon>
    </lineage>
</organism>
<dbReference type="Gene3D" id="3.40.190.10">
    <property type="entry name" value="Periplasmic binding protein-like II"/>
    <property type="match status" value="2"/>
</dbReference>
<evidence type="ECO:0000313" key="7">
    <source>
        <dbReference type="Proteomes" id="UP001156921"/>
    </source>
</evidence>
<keyword evidence="4" id="KW-0804">Transcription</keyword>
<dbReference type="CDD" id="cd08411">
    <property type="entry name" value="PBP2_OxyR"/>
    <property type="match status" value="1"/>
</dbReference>
<dbReference type="Proteomes" id="UP001156921">
    <property type="component" value="Unassembled WGS sequence"/>
</dbReference>
<comment type="caution">
    <text evidence="6">The sequence shown here is derived from an EMBL/GenBank/DDBJ whole genome shotgun (WGS) entry which is preliminary data.</text>
</comment>
<dbReference type="Pfam" id="PF00126">
    <property type="entry name" value="HTH_1"/>
    <property type="match status" value="1"/>
</dbReference>
<evidence type="ECO:0000256" key="3">
    <source>
        <dbReference type="ARBA" id="ARBA00023125"/>
    </source>
</evidence>
<keyword evidence="3" id="KW-0238">DNA-binding</keyword>
<evidence type="ECO:0000256" key="1">
    <source>
        <dbReference type="ARBA" id="ARBA00009437"/>
    </source>
</evidence>
<dbReference type="InterPro" id="IPR005119">
    <property type="entry name" value="LysR_subst-bd"/>
</dbReference>
<dbReference type="PROSITE" id="PS50931">
    <property type="entry name" value="HTH_LYSR"/>
    <property type="match status" value="1"/>
</dbReference>